<evidence type="ECO:0000313" key="2">
    <source>
        <dbReference type="EMBL" id="KDM90647.1"/>
    </source>
</evidence>
<gene>
    <name evidence="2" type="ORF">EA58_16190</name>
</gene>
<accession>A0A066RSJ3</accession>
<sequence length="239" mass="26800">MKWFVRFSLFWLLTLPCGAQAARLAIVIDDLGYQLMPSPLSALPPQISISVLPDTPFDQQTARQAHQEQRDVLLHMPMQPSRSAPLELTTLTAAMKKDELQTKLRHALTRVPGAIGVNNHMGSALTENPIAMRWVMEVLRQQQLGFLDSRTTPNSVAERQAQAAHIPALRRHVFIDHVPTEAFIRRQLRRAIRQAQKQDIVIAIGHPHPVTLATITAMLPEMQQAVTLVRLSELFTPTG</sequence>
<evidence type="ECO:0000256" key="1">
    <source>
        <dbReference type="SAM" id="SignalP"/>
    </source>
</evidence>
<dbReference type="OrthoDB" id="9784811at2"/>
<evidence type="ECO:0008006" key="4">
    <source>
        <dbReference type="Google" id="ProtNLM"/>
    </source>
</evidence>
<dbReference type="Pfam" id="PF04748">
    <property type="entry name" value="Polysacc_deac_2"/>
    <property type="match status" value="1"/>
</dbReference>
<dbReference type="PANTHER" id="PTHR30105">
    <property type="entry name" value="UNCHARACTERIZED YIBQ-RELATED"/>
    <property type="match status" value="1"/>
</dbReference>
<dbReference type="Gene3D" id="3.20.20.370">
    <property type="entry name" value="Glycoside hydrolase/deacetylase"/>
    <property type="match status" value="1"/>
</dbReference>
<dbReference type="STRING" id="1654360.EA58_16190"/>
<evidence type="ECO:0000313" key="3">
    <source>
        <dbReference type="Proteomes" id="UP000027192"/>
    </source>
</evidence>
<reference evidence="2 3" key="1">
    <citation type="submission" date="2014-04" db="EMBL/GenBank/DDBJ databases">
        <title>Draft genome sequence of Photobacterium halotolerans S2753: a solonamide, ngercheumicin and holomycin producer.</title>
        <authorList>
            <person name="Machado H.R."/>
            <person name="Gram L."/>
        </authorList>
    </citation>
    <scope>NUCLEOTIDE SEQUENCE [LARGE SCALE GENOMIC DNA]</scope>
    <source>
        <strain evidence="2 3">S2753</strain>
    </source>
</reference>
<feature type="signal peptide" evidence="1">
    <location>
        <begin position="1"/>
        <end position="21"/>
    </location>
</feature>
<dbReference type="InterPro" id="IPR011330">
    <property type="entry name" value="Glyco_hydro/deAcase_b/a-brl"/>
</dbReference>
<keyword evidence="1" id="KW-0732">Signal</keyword>
<dbReference type="Proteomes" id="UP000027192">
    <property type="component" value="Unassembled WGS sequence"/>
</dbReference>
<organism evidence="2 3">
    <name type="scientific">Photobacterium galatheae</name>
    <dbReference type="NCBI Taxonomy" id="1654360"/>
    <lineage>
        <taxon>Bacteria</taxon>
        <taxon>Pseudomonadati</taxon>
        <taxon>Pseudomonadota</taxon>
        <taxon>Gammaproteobacteria</taxon>
        <taxon>Vibrionales</taxon>
        <taxon>Vibrionaceae</taxon>
        <taxon>Photobacterium</taxon>
    </lineage>
</organism>
<dbReference type="AlphaFoldDB" id="A0A066RSJ3"/>
<dbReference type="GO" id="GO:0005975">
    <property type="term" value="P:carbohydrate metabolic process"/>
    <property type="evidence" value="ECO:0007669"/>
    <property type="project" value="InterPro"/>
</dbReference>
<feature type="chain" id="PRO_5001625957" description="Divergent polysaccharide deacetylase" evidence="1">
    <location>
        <begin position="22"/>
        <end position="239"/>
    </location>
</feature>
<proteinExistence type="predicted"/>
<dbReference type="SUPFAM" id="SSF88713">
    <property type="entry name" value="Glycoside hydrolase/deacetylase"/>
    <property type="match status" value="1"/>
</dbReference>
<dbReference type="EMBL" id="JMIB01000030">
    <property type="protein sequence ID" value="KDM90647.1"/>
    <property type="molecule type" value="Genomic_DNA"/>
</dbReference>
<dbReference type="CDD" id="cd10936">
    <property type="entry name" value="CE4_DAC2"/>
    <property type="match status" value="1"/>
</dbReference>
<dbReference type="PANTHER" id="PTHR30105:SF2">
    <property type="entry name" value="DIVERGENT POLYSACCHARIDE DEACETYLASE SUPERFAMILY"/>
    <property type="match status" value="1"/>
</dbReference>
<protein>
    <recommendedName>
        <fullName evidence="4">Divergent polysaccharide deacetylase</fullName>
    </recommendedName>
</protein>
<dbReference type="RefSeq" id="WP_036754713.1">
    <property type="nucleotide sequence ID" value="NZ_JAGSGC010000013.1"/>
</dbReference>
<name>A0A066RSJ3_9GAMM</name>
<dbReference type="InterPro" id="IPR006837">
    <property type="entry name" value="Divergent_DAC"/>
</dbReference>
<keyword evidence="3" id="KW-1185">Reference proteome</keyword>
<comment type="caution">
    <text evidence="2">The sequence shown here is derived from an EMBL/GenBank/DDBJ whole genome shotgun (WGS) entry which is preliminary data.</text>
</comment>